<feature type="transmembrane region" description="Helical" evidence="2">
    <location>
        <begin position="470"/>
        <end position="486"/>
    </location>
</feature>
<dbReference type="PANTHER" id="PTHR11161">
    <property type="entry name" value="O-ACYLTRANSFERASE"/>
    <property type="match status" value="1"/>
</dbReference>
<evidence type="ECO:0000256" key="3">
    <source>
        <dbReference type="SAM" id="SignalP"/>
    </source>
</evidence>
<dbReference type="InterPro" id="IPR052728">
    <property type="entry name" value="O2_lipid_transport_reg"/>
</dbReference>
<feature type="domain" description="Acyltransferase 3" evidence="4">
    <location>
        <begin position="235"/>
        <end position="621"/>
    </location>
</feature>
<dbReference type="VEuPathDB" id="VectorBase:AALB007220"/>
<feature type="transmembrane region" description="Helical" evidence="2">
    <location>
        <begin position="578"/>
        <end position="595"/>
    </location>
</feature>
<dbReference type="GO" id="GO:0016747">
    <property type="term" value="F:acyltransferase activity, transferring groups other than amino-acyl groups"/>
    <property type="evidence" value="ECO:0007669"/>
    <property type="project" value="InterPro"/>
</dbReference>
<evidence type="ECO:0000256" key="1">
    <source>
        <dbReference type="SAM" id="MobiDB-lite"/>
    </source>
</evidence>
<dbReference type="GeneID" id="118458469"/>
<evidence type="ECO:0000256" key="2">
    <source>
        <dbReference type="SAM" id="Phobius"/>
    </source>
</evidence>
<reference evidence="5" key="2">
    <citation type="submission" date="2022-08" db="UniProtKB">
        <authorList>
            <consortium name="EnsemblMetazoa"/>
        </authorList>
    </citation>
    <scope>IDENTIFICATION</scope>
    <source>
        <strain evidence="5">STECLA/ALBI9_A</strain>
    </source>
</reference>
<dbReference type="VEuPathDB" id="VectorBase:AALB20_030330"/>
<organism evidence="5 6">
    <name type="scientific">Anopheles albimanus</name>
    <name type="common">New world malaria mosquito</name>
    <dbReference type="NCBI Taxonomy" id="7167"/>
    <lineage>
        <taxon>Eukaryota</taxon>
        <taxon>Metazoa</taxon>
        <taxon>Ecdysozoa</taxon>
        <taxon>Arthropoda</taxon>
        <taxon>Hexapoda</taxon>
        <taxon>Insecta</taxon>
        <taxon>Pterygota</taxon>
        <taxon>Neoptera</taxon>
        <taxon>Endopterygota</taxon>
        <taxon>Diptera</taxon>
        <taxon>Nematocera</taxon>
        <taxon>Culicoidea</taxon>
        <taxon>Culicidae</taxon>
        <taxon>Anophelinae</taxon>
        <taxon>Anopheles</taxon>
    </lineage>
</organism>
<dbReference type="AlphaFoldDB" id="A0A182FL12"/>
<name>A0A182FL12_ANOAL</name>
<feature type="compositionally biased region" description="Polar residues" evidence="1">
    <location>
        <begin position="644"/>
        <end position="658"/>
    </location>
</feature>
<dbReference type="OrthoDB" id="10265389at2759"/>
<feature type="transmembrane region" description="Helical" evidence="2">
    <location>
        <begin position="159"/>
        <end position="181"/>
    </location>
</feature>
<dbReference type="RefSeq" id="XP_035776890.1">
    <property type="nucleotide sequence ID" value="XM_035920997.1"/>
</dbReference>
<keyword evidence="2" id="KW-0812">Transmembrane</keyword>
<dbReference type="EnsemblMetazoa" id="AALB007220-RA">
    <property type="protein sequence ID" value="AALB007220-PA"/>
    <property type="gene ID" value="AALB007220"/>
</dbReference>
<feature type="chain" id="PRO_5043377318" description="Acyltransferase 3 domain-containing protein" evidence="3">
    <location>
        <begin position="26"/>
        <end position="689"/>
    </location>
</feature>
<dbReference type="PANTHER" id="PTHR11161:SF22">
    <property type="entry name" value="ACYLTRANSFERASE 3 DOMAIN-CONTAINING PROTEIN-RELATED"/>
    <property type="match status" value="1"/>
</dbReference>
<dbReference type="RefSeq" id="XP_035776888.1">
    <property type="nucleotide sequence ID" value="XM_035920995.1"/>
</dbReference>
<accession>A0A182FL12</accession>
<dbReference type="RefSeq" id="XP_035776891.1">
    <property type="nucleotide sequence ID" value="XM_035920998.1"/>
</dbReference>
<feature type="compositionally biased region" description="Polar residues" evidence="1">
    <location>
        <begin position="677"/>
        <end position="689"/>
    </location>
</feature>
<feature type="transmembrane region" description="Helical" evidence="2">
    <location>
        <begin position="532"/>
        <end position="557"/>
    </location>
</feature>
<reference evidence="5 6" key="1">
    <citation type="journal article" date="2017" name="G3 (Bethesda)">
        <title>The Physical Genome Mapping of Anopheles albimanus Corrected Scaffold Misassemblies and Identified Interarm Rearrangements in Genus Anopheles.</title>
        <authorList>
            <person name="Artemov G.N."/>
            <person name="Peery A.N."/>
            <person name="Jiang X."/>
            <person name="Tu Z."/>
            <person name="Stegniy V.N."/>
            <person name="Sharakhova M.V."/>
            <person name="Sharakhov I.V."/>
        </authorList>
    </citation>
    <scope>NUCLEOTIDE SEQUENCE [LARGE SCALE GENOMIC DNA]</scope>
    <source>
        <strain evidence="5 6">ALBI9_A</strain>
    </source>
</reference>
<proteinExistence type="predicted"/>
<evidence type="ECO:0000313" key="5">
    <source>
        <dbReference type="EnsemblMetazoa" id="AALB007220-PA"/>
    </source>
</evidence>
<keyword evidence="2" id="KW-1133">Transmembrane helix</keyword>
<feature type="transmembrane region" description="Helical" evidence="2">
    <location>
        <begin position="507"/>
        <end position="526"/>
    </location>
</feature>
<protein>
    <recommendedName>
        <fullName evidence="4">Acyltransferase 3 domain-containing protein</fullName>
    </recommendedName>
</protein>
<keyword evidence="2" id="KW-0472">Membrane</keyword>
<dbReference type="InterPro" id="IPR002656">
    <property type="entry name" value="Acyl_transf_3_dom"/>
</dbReference>
<feature type="transmembrane region" description="Helical" evidence="2">
    <location>
        <begin position="394"/>
        <end position="410"/>
    </location>
</feature>
<feature type="region of interest" description="Disordered" evidence="1">
    <location>
        <begin position="644"/>
        <end position="689"/>
    </location>
</feature>
<dbReference type="RefSeq" id="XP_035776894.1">
    <property type="nucleotide sequence ID" value="XM_035921001.1"/>
</dbReference>
<keyword evidence="6" id="KW-1185">Reference proteome</keyword>
<feature type="transmembrane region" description="Helical" evidence="2">
    <location>
        <begin position="285"/>
        <end position="302"/>
    </location>
</feature>
<dbReference type="Proteomes" id="UP000069272">
    <property type="component" value="Chromosome 2R"/>
</dbReference>
<feature type="compositionally biased region" description="Low complexity" evidence="1">
    <location>
        <begin position="665"/>
        <end position="676"/>
    </location>
</feature>
<sequence>MVARGTLLVANVTLLLVLLAGATNGAETIQMEEYLKFPPVFLYDDFEDCRRYYTDYVYCVVKAPLEPDESSALWRNISFFSSDYHHYEHRVLERGVCLQKCQDALIQNGTQGVDSATQTDLIHLCVSNELTSQYQLRLQPDLHIQYCYSKSTESRSYDLLDAVFLLLAATIIFLVVASTVYDLHEQAKQRFPEGYFGRNAKLSHQRVLTAFSFPRNLRRLKDPQTTQTRIDLACFESFRCVQTLRVIFLHVSIAHMKLPQRNPEFFEQLQQGAALKTFIAEFQNYVQTFFAIGGMLMAINFLDHIRKHPNFRLAFFGERLLNRLCRLVPTYAFMILLESSVMRHMIDGPFGKQFIGESSESCHRWWWANLLFINNYIGWTEPCFIPSWYLATDLQLYIFGLAIMMVFWKWPSTRKYIFGAIFVYSILVPAIVYLTSDITPVMTIDMKDTDKYIRGQLFQSVLYFPFHQNTGVYFCGMLGGMVYHHYRDQRKELFKHGVFRQVAQLSGMLYVFSMVTVAWVVTNLSWLPAACLAVYASTFKISWGLFNTVLLVVLALLHRHNWIKMALGHPIFGVLGKLGYSVYLIHFTVIVQVYGREKAPIFSNELIVAGYTAEVMFFSYILGLVLCVMVELPTGAVLKELLEPSSSKPSNTINSKVHTVTEPIGGPVTTPGDVTGSDVNRGSVPSETH</sequence>
<evidence type="ECO:0000259" key="4">
    <source>
        <dbReference type="Pfam" id="PF01757"/>
    </source>
</evidence>
<dbReference type="RefSeq" id="XP_035776889.1">
    <property type="nucleotide sequence ID" value="XM_035920996.1"/>
</dbReference>
<keyword evidence="3" id="KW-0732">Signal</keyword>
<feature type="transmembrane region" description="Helical" evidence="2">
    <location>
        <begin position="615"/>
        <end position="638"/>
    </location>
</feature>
<dbReference type="RefSeq" id="XP_035776892.1">
    <property type="nucleotide sequence ID" value="XM_035920999.1"/>
</dbReference>
<dbReference type="KEGG" id="aali:118458469"/>
<feature type="signal peptide" evidence="3">
    <location>
        <begin position="1"/>
        <end position="25"/>
    </location>
</feature>
<dbReference type="RefSeq" id="XP_035776887.1">
    <property type="nucleotide sequence ID" value="XM_035920994.1"/>
</dbReference>
<evidence type="ECO:0000313" key="6">
    <source>
        <dbReference type="Proteomes" id="UP000069272"/>
    </source>
</evidence>
<dbReference type="Pfam" id="PF01757">
    <property type="entry name" value="Acyl_transf_3"/>
    <property type="match status" value="1"/>
</dbReference>
<dbReference type="RefSeq" id="XP_035776893.1">
    <property type="nucleotide sequence ID" value="XM_035921000.1"/>
</dbReference>
<feature type="transmembrane region" description="Helical" evidence="2">
    <location>
        <begin position="417"/>
        <end position="436"/>
    </location>
</feature>